<dbReference type="EMBL" id="NVUL01000098">
    <property type="protein sequence ID" value="PCI74669.1"/>
    <property type="molecule type" value="Genomic_DNA"/>
</dbReference>
<evidence type="ECO:0000313" key="1">
    <source>
        <dbReference type="EMBL" id="PCI74669.1"/>
    </source>
</evidence>
<protein>
    <submittedName>
        <fullName evidence="1">Uncharacterized protein</fullName>
    </submittedName>
</protein>
<name>A0A2A4WXU0_9GAMM</name>
<proteinExistence type="predicted"/>
<accession>A0A2A4WXU0</accession>
<dbReference type="Proteomes" id="UP000218767">
    <property type="component" value="Unassembled WGS sequence"/>
</dbReference>
<evidence type="ECO:0000313" key="2">
    <source>
        <dbReference type="Proteomes" id="UP000218767"/>
    </source>
</evidence>
<reference evidence="2" key="1">
    <citation type="submission" date="2017-08" db="EMBL/GenBank/DDBJ databases">
        <title>A dynamic microbial community with high functional redundancy inhabits the cold, oxic subseafloor aquifer.</title>
        <authorList>
            <person name="Tully B.J."/>
            <person name="Wheat C.G."/>
            <person name="Glazer B.T."/>
            <person name="Huber J.A."/>
        </authorList>
    </citation>
    <scope>NUCLEOTIDE SEQUENCE [LARGE SCALE GENOMIC DNA]</scope>
</reference>
<dbReference type="SUPFAM" id="SSF48452">
    <property type="entry name" value="TPR-like"/>
    <property type="match status" value="1"/>
</dbReference>
<dbReference type="InterPro" id="IPR011990">
    <property type="entry name" value="TPR-like_helical_dom_sf"/>
</dbReference>
<organism evidence="1 2">
    <name type="scientific">SAR86 cluster bacterium</name>
    <dbReference type="NCBI Taxonomy" id="2030880"/>
    <lineage>
        <taxon>Bacteria</taxon>
        <taxon>Pseudomonadati</taxon>
        <taxon>Pseudomonadota</taxon>
        <taxon>Gammaproteobacteria</taxon>
        <taxon>SAR86 cluster</taxon>
    </lineage>
</organism>
<dbReference type="Gene3D" id="1.25.40.10">
    <property type="entry name" value="Tetratricopeptide repeat domain"/>
    <property type="match status" value="2"/>
</dbReference>
<gene>
    <name evidence="1" type="ORF">COB20_14855</name>
</gene>
<dbReference type="AlphaFoldDB" id="A0A2A4WXU0"/>
<comment type="caution">
    <text evidence="1">The sequence shown here is derived from an EMBL/GenBank/DDBJ whole genome shotgun (WGS) entry which is preliminary data.</text>
</comment>
<sequence>MFRQLPVIPPSLLPILGMALLFFSSLSAAQEQILRDRWVEVRSDNFQIYSQQSLRQTNRFANELEIWRQVASFTISGVNSFPKASIPNLVYLFDDVETLQTIVATSDSAFFSSTPRANFLAFAFDEESSISLGFHHYAHFLVRNFNDLSLPRWYEEGLAGYLGRVQVDGDDVEFERFSRAGNEVLANVFASLSMDRLLYSDDALASPRVIQIANMKSSTLLHYLLHAYEEEGFPDRRAQLQSFLKHLLEGRNLRYAYDRSFEVTTEQLDEELHSYLLTSQRPAGTIQTDYLIEPELLGSGAIEGTPLATALAELALNSGNAEVAEIMFEIALKQDAGFARGLSGIGDALRMSETTGMDQRIARYFIEAAELAPQNPNILLDYGEYWESELEDCENLWPLGERRLITADVYEYFNRAVEIRPQSPEANLAMGEYYLLQGNDWEQGVSYQQRAFELLPADTFILEQAVRYAIAADQFEEAERLITELAQPIHFFGEPRWVTQLRERLLRKRRGEPYDVCD</sequence>